<accession>A0A7V7QP52</accession>
<dbReference type="EMBL" id="WAGX01000003">
    <property type="protein sequence ID" value="KAB1440503.1"/>
    <property type="molecule type" value="Genomic_DNA"/>
</dbReference>
<dbReference type="UniPathway" id="UPA00545">
    <property type="reaction ID" value="UER00823"/>
</dbReference>
<comment type="pathway">
    <text evidence="5">Glycan metabolism; pectin degradation; 2-dehydro-3-deoxy-D-gluconate from pectin: step 1/5.</text>
</comment>
<evidence type="ECO:0000256" key="1">
    <source>
        <dbReference type="ARBA" id="ARBA00008891"/>
    </source>
</evidence>
<gene>
    <name evidence="7" type="ORF">F7O84_01325</name>
</gene>
<organism evidence="7 8">
    <name type="scientific">Candidatus Galacturonatibacter soehngenii</name>
    <dbReference type="NCBI Taxonomy" id="2307010"/>
    <lineage>
        <taxon>Bacteria</taxon>
        <taxon>Bacillati</taxon>
        <taxon>Bacillota</taxon>
        <taxon>Clostridia</taxon>
        <taxon>Lachnospirales</taxon>
        <taxon>Lachnospiraceae</taxon>
        <taxon>Candidatus Galacturonatibacter</taxon>
    </lineage>
</organism>
<dbReference type="Proteomes" id="UP000461768">
    <property type="component" value="Unassembled WGS sequence"/>
</dbReference>
<sequence>MKQENIIIYVSKTRNDSCLTLTDAVKEASKYKGLPVTIKLDKGVYKEKVTIQQDQITLEGEEIEETILTFDDYALQMMEDGEKRGTFRTPTLFIDANDFTARNLTIENSAGPGTKVGQALALYVDGDRMYFEHCRFLGGQDTLFTAPLPEKAYEKNGFRGPKEFAPRTHGRHYYKNCYICGDVDFIFGGATAYFEECEIFSNNLEQEINGYVTAPSTAKEEMGYVFERCNFTSNCKEKSVYLGRPWRDYAKVAILNSKIGAHIHEEGWHDWGKVHARETVVFAEYNNYGEGANTSKRPTWVKQLTNEEAMNYKIENVLGEWKKFS</sequence>
<evidence type="ECO:0000256" key="3">
    <source>
        <dbReference type="ARBA" id="ARBA00023085"/>
    </source>
</evidence>
<dbReference type="GO" id="GO:0030599">
    <property type="term" value="F:pectinesterase activity"/>
    <property type="evidence" value="ECO:0007669"/>
    <property type="project" value="UniProtKB-UniRule"/>
</dbReference>
<reference evidence="7 8" key="1">
    <citation type="submission" date="2019-09" db="EMBL/GenBank/DDBJ databases">
        <authorList>
            <person name="Valk L.C."/>
        </authorList>
    </citation>
    <scope>NUCLEOTIDE SEQUENCE [LARGE SCALE GENOMIC DNA]</scope>
    <source>
        <strain evidence="7">GalUA</strain>
    </source>
</reference>
<evidence type="ECO:0000256" key="2">
    <source>
        <dbReference type="ARBA" id="ARBA00022801"/>
    </source>
</evidence>
<evidence type="ECO:0000256" key="5">
    <source>
        <dbReference type="RuleBase" id="RU000589"/>
    </source>
</evidence>
<dbReference type="PANTHER" id="PTHR31321">
    <property type="entry name" value="ACYL-COA THIOESTER HYDROLASE YBHC-RELATED"/>
    <property type="match status" value="1"/>
</dbReference>
<dbReference type="Pfam" id="PF01095">
    <property type="entry name" value="Pectinesterase"/>
    <property type="match status" value="2"/>
</dbReference>
<dbReference type="InterPro" id="IPR000070">
    <property type="entry name" value="Pectinesterase_cat"/>
</dbReference>
<dbReference type="PANTHER" id="PTHR31321:SF57">
    <property type="entry name" value="PECTINESTERASE 53-RELATED"/>
    <property type="match status" value="1"/>
</dbReference>
<evidence type="ECO:0000256" key="4">
    <source>
        <dbReference type="PROSITE-ProRule" id="PRU10040"/>
    </source>
</evidence>
<dbReference type="EC" id="3.1.1.11" evidence="5"/>
<dbReference type="InterPro" id="IPR012334">
    <property type="entry name" value="Pectin_lyas_fold"/>
</dbReference>
<name>A0A7V7QP52_9FIRM</name>
<reference evidence="7 8" key="2">
    <citation type="submission" date="2020-02" db="EMBL/GenBank/DDBJ databases">
        <title>Candidatus Galacturonibacter soehngenii shows hetero-acetogenic catabolism of galacturonic acid but lacks a canonical carbon monoxide dehydrogenase/acetyl-CoA synthase complex.</title>
        <authorList>
            <person name="Diender M."/>
            <person name="Stouten G.R."/>
            <person name="Petersen J.F."/>
            <person name="Nielsen P.H."/>
            <person name="Dueholm M.S."/>
            <person name="Pronk J.T."/>
            <person name="Van Loosdrecht M.C.M."/>
        </authorList>
    </citation>
    <scope>NUCLEOTIDE SEQUENCE [LARGE SCALE GENOMIC DNA]</scope>
    <source>
        <strain evidence="7">GalUA</strain>
    </source>
</reference>
<protein>
    <recommendedName>
        <fullName evidence="5">Pectinesterase</fullName>
        <ecNumber evidence="5">3.1.1.11</ecNumber>
    </recommendedName>
</protein>
<evidence type="ECO:0000313" key="8">
    <source>
        <dbReference type="Proteomes" id="UP000461768"/>
    </source>
</evidence>
<keyword evidence="8" id="KW-1185">Reference proteome</keyword>
<dbReference type="AlphaFoldDB" id="A0A7V7QP52"/>
<dbReference type="InterPro" id="IPR011050">
    <property type="entry name" value="Pectin_lyase_fold/virulence"/>
</dbReference>
<comment type="similarity">
    <text evidence="1">Belongs to the pectinesterase family.</text>
</comment>
<feature type="active site" evidence="4">
    <location>
        <position position="184"/>
    </location>
</feature>
<evidence type="ECO:0000259" key="6">
    <source>
        <dbReference type="Pfam" id="PF01095"/>
    </source>
</evidence>
<dbReference type="Gene3D" id="2.160.20.10">
    <property type="entry name" value="Single-stranded right-handed beta-helix, Pectin lyase-like"/>
    <property type="match status" value="1"/>
</dbReference>
<dbReference type="GO" id="GO:0042545">
    <property type="term" value="P:cell wall modification"/>
    <property type="evidence" value="ECO:0007669"/>
    <property type="project" value="UniProtKB-UniRule"/>
</dbReference>
<keyword evidence="2 5" id="KW-0378">Hydrolase</keyword>
<comment type="caution">
    <text evidence="7">The sequence shown here is derived from an EMBL/GenBank/DDBJ whole genome shotgun (WGS) entry which is preliminary data.</text>
</comment>
<feature type="domain" description="Pectinesterase catalytic" evidence="6">
    <location>
        <begin position="9"/>
        <end position="145"/>
    </location>
</feature>
<feature type="domain" description="Pectinesterase catalytic" evidence="6">
    <location>
        <begin position="170"/>
        <end position="318"/>
    </location>
</feature>
<evidence type="ECO:0000313" key="7">
    <source>
        <dbReference type="EMBL" id="KAB1440503.1"/>
    </source>
</evidence>
<proteinExistence type="inferred from homology"/>
<dbReference type="InterPro" id="IPR033131">
    <property type="entry name" value="Pectinesterase_Asp_AS"/>
</dbReference>
<dbReference type="OrthoDB" id="9804686at2"/>
<dbReference type="GO" id="GO:0045490">
    <property type="term" value="P:pectin catabolic process"/>
    <property type="evidence" value="ECO:0007669"/>
    <property type="project" value="UniProtKB-UniRule"/>
</dbReference>
<dbReference type="SUPFAM" id="SSF51126">
    <property type="entry name" value="Pectin lyase-like"/>
    <property type="match status" value="1"/>
</dbReference>
<dbReference type="RefSeq" id="WP_151141009.1">
    <property type="nucleotide sequence ID" value="NZ_WAGX01000003.1"/>
</dbReference>
<dbReference type="PROSITE" id="PS00503">
    <property type="entry name" value="PECTINESTERASE_2"/>
    <property type="match status" value="1"/>
</dbReference>
<keyword evidence="3 5" id="KW-0063">Aspartyl esterase</keyword>
<comment type="catalytic activity">
    <reaction evidence="5">
        <text>[(1-&gt;4)-alpha-D-galacturonosyl methyl ester](n) + n H2O = [(1-&gt;4)-alpha-D-galacturonosyl](n) + n methanol + n H(+)</text>
        <dbReference type="Rhea" id="RHEA:22380"/>
        <dbReference type="Rhea" id="RHEA-COMP:14570"/>
        <dbReference type="Rhea" id="RHEA-COMP:14573"/>
        <dbReference type="ChEBI" id="CHEBI:15377"/>
        <dbReference type="ChEBI" id="CHEBI:15378"/>
        <dbReference type="ChEBI" id="CHEBI:17790"/>
        <dbReference type="ChEBI" id="CHEBI:140522"/>
        <dbReference type="ChEBI" id="CHEBI:140523"/>
        <dbReference type="EC" id="3.1.1.11"/>
    </reaction>
</comment>
<dbReference type="GO" id="GO:0009279">
    <property type="term" value="C:cell outer membrane"/>
    <property type="evidence" value="ECO:0007669"/>
    <property type="project" value="TreeGrafter"/>
</dbReference>